<dbReference type="AlphaFoldDB" id="A0A5S4WKP6"/>
<organism evidence="2 3">
    <name type="scientific">Bradyrhizobium cytisi</name>
    <dbReference type="NCBI Taxonomy" id="515489"/>
    <lineage>
        <taxon>Bacteria</taxon>
        <taxon>Pseudomonadati</taxon>
        <taxon>Pseudomonadota</taxon>
        <taxon>Alphaproteobacteria</taxon>
        <taxon>Hyphomicrobiales</taxon>
        <taxon>Nitrobacteraceae</taxon>
        <taxon>Bradyrhizobium</taxon>
    </lineage>
</organism>
<dbReference type="InterPro" id="IPR024311">
    <property type="entry name" value="Lipocalin-like"/>
</dbReference>
<reference evidence="2 3" key="1">
    <citation type="submission" date="2019-08" db="EMBL/GenBank/DDBJ databases">
        <title>Bradyrhizobium hipponensis sp. nov., a rhizobium isolated from a Lupinus angustifolius root nodule in Tunisia.</title>
        <authorList>
            <person name="Off K."/>
            <person name="Rejili M."/>
            <person name="Mars M."/>
            <person name="Brachmann A."/>
            <person name="Marin M."/>
        </authorList>
    </citation>
    <scope>NUCLEOTIDE SEQUENCE [LARGE SCALE GENOMIC DNA]</scope>
    <source>
        <strain evidence="2 3">CTAW11</strain>
    </source>
</reference>
<comment type="caution">
    <text evidence="2">The sequence shown here is derived from an EMBL/GenBank/DDBJ whole genome shotgun (WGS) entry which is preliminary data.</text>
</comment>
<proteinExistence type="predicted"/>
<dbReference type="OrthoDB" id="8370150at2"/>
<name>A0A5S4WKP6_9BRAD</name>
<sequence length="113" mass="12550">MTGIVIYSENGWMSVQIAGAPAGAISRADFYKLSAADRAVWFDEYYAYYGTFEVDEVAHVLTHHVVSSLLPYETATILKRDVSIDGDKLSLLTPAREDGGKTTFNRLVWKKAT</sequence>
<evidence type="ECO:0000313" key="2">
    <source>
        <dbReference type="EMBL" id="TYL80824.1"/>
    </source>
</evidence>
<evidence type="ECO:0000313" key="3">
    <source>
        <dbReference type="Proteomes" id="UP000324853"/>
    </source>
</evidence>
<keyword evidence="3" id="KW-1185">Reference proteome</keyword>
<accession>A0A5S4WKP6</accession>
<dbReference type="Proteomes" id="UP000324853">
    <property type="component" value="Unassembled WGS sequence"/>
</dbReference>
<evidence type="ECO:0000259" key="1">
    <source>
        <dbReference type="Pfam" id="PF13924"/>
    </source>
</evidence>
<feature type="domain" description="Lipocalin-like" evidence="1">
    <location>
        <begin position="1"/>
        <end position="112"/>
    </location>
</feature>
<dbReference type="EMBL" id="VSSR01000041">
    <property type="protein sequence ID" value="TYL80824.1"/>
    <property type="molecule type" value="Genomic_DNA"/>
</dbReference>
<dbReference type="Pfam" id="PF13924">
    <property type="entry name" value="Lipocalin_5"/>
    <property type="match status" value="1"/>
</dbReference>
<gene>
    <name evidence="2" type="ORF">FXB38_24285</name>
</gene>
<protein>
    <submittedName>
        <fullName evidence="2">Lipocalin-like domain-containing protein</fullName>
    </submittedName>
</protein>